<dbReference type="PANTHER" id="PTHR35400:SF3">
    <property type="entry name" value="SLL1072 PROTEIN"/>
    <property type="match status" value="1"/>
</dbReference>
<proteinExistence type="predicted"/>
<dbReference type="InterPro" id="IPR012296">
    <property type="entry name" value="Nuclease_put_TT1808"/>
</dbReference>
<dbReference type="CDD" id="cd06260">
    <property type="entry name" value="DUF820-like"/>
    <property type="match status" value="1"/>
</dbReference>
<protein>
    <submittedName>
        <fullName evidence="2">Uma2 family endonuclease</fullName>
    </submittedName>
</protein>
<dbReference type="PANTHER" id="PTHR35400">
    <property type="entry name" value="SLR1083 PROTEIN"/>
    <property type="match status" value="1"/>
</dbReference>
<keyword evidence="2" id="KW-0255">Endonuclease</keyword>
<sequence>MPGGGKGYELEDGWLVEVESGARHNHVAQRLGRFIDAGAVGAAVHLCVGSGWEISTRGGVRKPDIIVVPRDVARAAVVAEVPKLVPGHEVRLVVEVLAPGGGTERTDRVRKVHEYAAAGIPQYWIVEHQPAVRVHRLVLTGDTYGADQVVGPGAMFDAVVEADRPFRVTFDPAALLEV</sequence>
<evidence type="ECO:0000259" key="1">
    <source>
        <dbReference type="Pfam" id="PF05685"/>
    </source>
</evidence>
<organism evidence="2 3">
    <name type="scientific">Nocardia brasiliensis</name>
    <dbReference type="NCBI Taxonomy" id="37326"/>
    <lineage>
        <taxon>Bacteria</taxon>
        <taxon>Bacillati</taxon>
        <taxon>Actinomycetota</taxon>
        <taxon>Actinomycetes</taxon>
        <taxon>Mycobacteriales</taxon>
        <taxon>Nocardiaceae</taxon>
        <taxon>Nocardia</taxon>
    </lineage>
</organism>
<keyword evidence="2" id="KW-0540">Nuclease</keyword>
<dbReference type="GO" id="GO:0004519">
    <property type="term" value="F:endonuclease activity"/>
    <property type="evidence" value="ECO:0007669"/>
    <property type="project" value="UniProtKB-KW"/>
</dbReference>
<reference evidence="2 3" key="1">
    <citation type="journal article" date="2019" name="ACS Chem. Biol.">
        <title>Identification and Mobilization of a Cryptic Antibiotic Biosynthesis Gene Locus from a Human-Pathogenic Nocardia Isolate.</title>
        <authorList>
            <person name="Herisse M."/>
            <person name="Ishida K."/>
            <person name="Porter J.L."/>
            <person name="Howden B."/>
            <person name="Hertweck C."/>
            <person name="Stinear T.P."/>
            <person name="Pidot S.J."/>
        </authorList>
    </citation>
    <scope>NUCLEOTIDE SEQUENCE [LARGE SCALE GENOMIC DNA]</scope>
    <source>
        <strain evidence="2 3">AUSMDU00024985</strain>
    </source>
</reference>
<keyword evidence="2" id="KW-0378">Hydrolase</keyword>
<dbReference type="Proteomes" id="UP000501705">
    <property type="component" value="Chromosome"/>
</dbReference>
<dbReference type="Gene3D" id="3.90.1570.10">
    <property type="entry name" value="tt1808, chain A"/>
    <property type="match status" value="1"/>
</dbReference>
<gene>
    <name evidence="2" type="ORF">F5X71_26040</name>
</gene>
<accession>A0A6G9Y3M4</accession>
<evidence type="ECO:0000313" key="2">
    <source>
        <dbReference type="EMBL" id="QIS07697.1"/>
    </source>
</evidence>
<dbReference type="InterPro" id="IPR011335">
    <property type="entry name" value="Restrct_endonuc-II-like"/>
</dbReference>
<dbReference type="EMBL" id="CP046171">
    <property type="protein sequence ID" value="QIS07697.1"/>
    <property type="molecule type" value="Genomic_DNA"/>
</dbReference>
<dbReference type="SUPFAM" id="SSF52980">
    <property type="entry name" value="Restriction endonuclease-like"/>
    <property type="match status" value="1"/>
</dbReference>
<evidence type="ECO:0000313" key="3">
    <source>
        <dbReference type="Proteomes" id="UP000501705"/>
    </source>
</evidence>
<feature type="domain" description="Putative restriction endonuclease" evidence="1">
    <location>
        <begin position="5"/>
        <end position="153"/>
    </location>
</feature>
<dbReference type="InterPro" id="IPR008538">
    <property type="entry name" value="Uma2"/>
</dbReference>
<dbReference type="AlphaFoldDB" id="A0A6G9Y3M4"/>
<dbReference type="Pfam" id="PF05685">
    <property type="entry name" value="Uma2"/>
    <property type="match status" value="1"/>
</dbReference>
<name>A0A6G9Y3M4_NOCBR</name>